<proteinExistence type="predicted"/>
<comment type="caution">
    <text evidence="2">The sequence shown here is derived from an EMBL/GenBank/DDBJ whole genome shotgun (WGS) entry which is preliminary data.</text>
</comment>
<accession>A0ABV0IMF5</accession>
<evidence type="ECO:0000313" key="2">
    <source>
        <dbReference type="EMBL" id="MEO9249290.1"/>
    </source>
</evidence>
<name>A0ABV0IMF5_9MICC</name>
<dbReference type="RefSeq" id="WP_347922169.1">
    <property type="nucleotide sequence ID" value="NZ_JBDXMX010000014.1"/>
</dbReference>
<keyword evidence="1" id="KW-0472">Membrane</keyword>
<evidence type="ECO:0000313" key="3">
    <source>
        <dbReference type="Proteomes" id="UP001484097"/>
    </source>
</evidence>
<protein>
    <submittedName>
        <fullName evidence="2">Sulfate permease</fullName>
    </submittedName>
</protein>
<feature type="transmembrane region" description="Helical" evidence="1">
    <location>
        <begin position="65"/>
        <end position="95"/>
    </location>
</feature>
<dbReference type="Proteomes" id="UP001484097">
    <property type="component" value="Unassembled WGS sequence"/>
</dbReference>
<evidence type="ECO:0000256" key="1">
    <source>
        <dbReference type="SAM" id="Phobius"/>
    </source>
</evidence>
<sequence>MFRLIWAVSVRTRYFLRRYMPTNMLLDAIRTRRGLRWGVPAMVLAIPYLYAASICAQLAEDGGPGWLHLLVMLFVWNALKFAFIGSISLVLLIRVCLREVSCSRRAVDVGAAQ</sequence>
<gene>
    <name evidence="2" type="ORF">ABDK96_16530</name>
</gene>
<keyword evidence="1" id="KW-0812">Transmembrane</keyword>
<organism evidence="2 3">
    <name type="scientific">Citricoccus nitrophenolicus</name>
    <dbReference type="NCBI Taxonomy" id="863575"/>
    <lineage>
        <taxon>Bacteria</taxon>
        <taxon>Bacillati</taxon>
        <taxon>Actinomycetota</taxon>
        <taxon>Actinomycetes</taxon>
        <taxon>Micrococcales</taxon>
        <taxon>Micrococcaceae</taxon>
        <taxon>Citricoccus</taxon>
    </lineage>
</organism>
<dbReference type="EMBL" id="JBDXMX010000014">
    <property type="protein sequence ID" value="MEO9249290.1"/>
    <property type="molecule type" value="Genomic_DNA"/>
</dbReference>
<feature type="transmembrane region" description="Helical" evidence="1">
    <location>
        <begin position="37"/>
        <end position="59"/>
    </location>
</feature>
<keyword evidence="1" id="KW-1133">Transmembrane helix</keyword>
<reference evidence="2 3" key="1">
    <citation type="submission" date="2024-05" db="EMBL/GenBank/DDBJ databases">
        <authorList>
            <person name="Yi C."/>
        </authorList>
    </citation>
    <scope>NUCLEOTIDE SEQUENCE [LARGE SCALE GENOMIC DNA]</scope>
    <source>
        <strain evidence="2 3">XS13</strain>
    </source>
</reference>
<keyword evidence="3" id="KW-1185">Reference proteome</keyword>